<accession>A0ACB8U1Y5</accession>
<comment type="caution">
    <text evidence="1">The sequence shown here is derived from an EMBL/GenBank/DDBJ whole genome shotgun (WGS) entry which is preliminary data.</text>
</comment>
<keyword evidence="2" id="KW-1185">Reference proteome</keyword>
<reference evidence="1" key="1">
    <citation type="journal article" date="2021" name="Environ. Microbiol.">
        <title>Gene family expansions and transcriptome signatures uncover fungal adaptations to wood decay.</title>
        <authorList>
            <person name="Hage H."/>
            <person name="Miyauchi S."/>
            <person name="Viragh M."/>
            <person name="Drula E."/>
            <person name="Min B."/>
            <person name="Chaduli D."/>
            <person name="Navarro D."/>
            <person name="Favel A."/>
            <person name="Norest M."/>
            <person name="Lesage-Meessen L."/>
            <person name="Balint B."/>
            <person name="Merenyi Z."/>
            <person name="de Eugenio L."/>
            <person name="Morin E."/>
            <person name="Martinez A.T."/>
            <person name="Baldrian P."/>
            <person name="Stursova M."/>
            <person name="Martinez M.J."/>
            <person name="Novotny C."/>
            <person name="Magnuson J.K."/>
            <person name="Spatafora J.W."/>
            <person name="Maurice S."/>
            <person name="Pangilinan J."/>
            <person name="Andreopoulos W."/>
            <person name="LaButti K."/>
            <person name="Hundley H."/>
            <person name="Na H."/>
            <person name="Kuo A."/>
            <person name="Barry K."/>
            <person name="Lipzen A."/>
            <person name="Henrissat B."/>
            <person name="Riley R."/>
            <person name="Ahrendt S."/>
            <person name="Nagy L.G."/>
            <person name="Grigoriev I.V."/>
            <person name="Martin F."/>
            <person name="Rosso M.N."/>
        </authorList>
    </citation>
    <scope>NUCLEOTIDE SEQUENCE</scope>
    <source>
        <strain evidence="1">CBS 384.51</strain>
    </source>
</reference>
<name>A0ACB8U1Y5_9APHY</name>
<evidence type="ECO:0000313" key="1">
    <source>
        <dbReference type="EMBL" id="KAI0088332.1"/>
    </source>
</evidence>
<organism evidence="1 2">
    <name type="scientific">Irpex rosettiformis</name>
    <dbReference type="NCBI Taxonomy" id="378272"/>
    <lineage>
        <taxon>Eukaryota</taxon>
        <taxon>Fungi</taxon>
        <taxon>Dikarya</taxon>
        <taxon>Basidiomycota</taxon>
        <taxon>Agaricomycotina</taxon>
        <taxon>Agaricomycetes</taxon>
        <taxon>Polyporales</taxon>
        <taxon>Irpicaceae</taxon>
        <taxon>Irpex</taxon>
    </lineage>
</organism>
<gene>
    <name evidence="1" type="ORF">BDY19DRAFT_994238</name>
</gene>
<evidence type="ECO:0000313" key="2">
    <source>
        <dbReference type="Proteomes" id="UP001055072"/>
    </source>
</evidence>
<dbReference type="EMBL" id="MU274914">
    <property type="protein sequence ID" value="KAI0088332.1"/>
    <property type="molecule type" value="Genomic_DNA"/>
</dbReference>
<protein>
    <submittedName>
        <fullName evidence="1">Uncharacterized protein</fullName>
    </submittedName>
</protein>
<dbReference type="Proteomes" id="UP001055072">
    <property type="component" value="Unassembled WGS sequence"/>
</dbReference>
<sequence length="579" mass="63251">MTSKQPLLLRSFSDRGFTLAFFLNLILHSLQVSGLAVLVARHAQNRSWSVPEGAMSDLLSLKFNLLPTWIFKLYGILLTYLTQDLALRRESFVPQNLTNIHDKTTAWMGEVKAAISLLQQRSFRSVPFWRIGGILLYLVCITVLGTAASSLVTYIWVPGDPSYIHIIPNLSEVNAGDIGDAYPILSALSVIDVYQVAGAAGVWNNILFDPPFLQKRIIPNVEAFIFEVNCQTLPNAYQSGDVKVNRSTSSITFPFHVDDRLQDVEFSPSINILNIMGVQAMDSNGNLSSTSTLLVASTIPISDFNGVPAPKSLLAPPLAYPDSYCATQSCVASDVVQVLACDMKAVSQFISVDGSSGVPVNGQGLIDQLNKTWSEWAGPSIPQANSLEATLASFPFQSPLTNGYSNFSLPNQTVTGIHYWTLLEETVMDDLEVADLKSPLGSIFLWDLNLSLGRALSTVFWRAALTRNANPPSLDQSTNTTRQSAPEDGYKIFVNAYGPIIGLAASSLALLISIVLTWPAPHTGKTLKESKVPTDLGVLQMFWRAGKLHEQAKQLADDVSEPDIARLREKGQHVDIPVK</sequence>
<proteinExistence type="predicted"/>